<feature type="domain" description="CCT" evidence="4">
    <location>
        <begin position="402"/>
        <end position="444"/>
    </location>
</feature>
<feature type="compositionally biased region" description="Low complexity" evidence="3">
    <location>
        <begin position="332"/>
        <end position="352"/>
    </location>
</feature>
<evidence type="ECO:0000313" key="5">
    <source>
        <dbReference type="EMBL" id="CAE0431708.1"/>
    </source>
</evidence>
<feature type="region of interest" description="Disordered" evidence="3">
    <location>
        <begin position="1"/>
        <end position="29"/>
    </location>
</feature>
<accession>A0A7S3PEX2</accession>
<gene>
    <name evidence="5" type="ORF">ASTO00021_LOCUS2045</name>
</gene>
<organism evidence="5">
    <name type="scientific">Aplanochytrium stocchinoi</name>
    <dbReference type="NCBI Taxonomy" id="215587"/>
    <lineage>
        <taxon>Eukaryota</taxon>
        <taxon>Sar</taxon>
        <taxon>Stramenopiles</taxon>
        <taxon>Bigyra</taxon>
        <taxon>Labyrinthulomycetes</taxon>
        <taxon>Thraustochytrida</taxon>
        <taxon>Thraustochytriidae</taxon>
        <taxon>Aplanochytrium</taxon>
    </lineage>
</organism>
<reference evidence="5" key="1">
    <citation type="submission" date="2021-01" db="EMBL/GenBank/DDBJ databases">
        <authorList>
            <person name="Corre E."/>
            <person name="Pelletier E."/>
            <person name="Niang G."/>
            <person name="Scheremetjew M."/>
            <person name="Finn R."/>
            <person name="Kale V."/>
            <person name="Holt S."/>
            <person name="Cochrane G."/>
            <person name="Meng A."/>
            <person name="Brown T."/>
            <person name="Cohen L."/>
        </authorList>
    </citation>
    <scope>NUCLEOTIDE SEQUENCE</scope>
    <source>
        <strain evidence="5">GSBS06</strain>
    </source>
</reference>
<dbReference type="InterPro" id="IPR045281">
    <property type="entry name" value="CONSTANS-like"/>
</dbReference>
<dbReference type="GO" id="GO:0005634">
    <property type="term" value="C:nucleus"/>
    <property type="evidence" value="ECO:0007669"/>
    <property type="project" value="UniProtKB-SubCell"/>
</dbReference>
<dbReference type="Pfam" id="PF06203">
    <property type="entry name" value="CCT"/>
    <property type="match status" value="1"/>
</dbReference>
<dbReference type="EMBL" id="HBIN01003013">
    <property type="protein sequence ID" value="CAE0431708.1"/>
    <property type="molecule type" value="Transcribed_RNA"/>
</dbReference>
<evidence type="ECO:0000259" key="4">
    <source>
        <dbReference type="PROSITE" id="PS51017"/>
    </source>
</evidence>
<name>A0A7S3PEX2_9STRA</name>
<dbReference type="PANTHER" id="PTHR31319:SF77">
    <property type="entry name" value="ZINC FINGER PROTEIN CONSTANS-LIKE 4"/>
    <property type="match status" value="1"/>
</dbReference>
<sequence>MHLLSHTPPHLPIGSIGREPSKMKRVRSGSVSGRLRSASQLFEDGAISQTEKSRLKEMIIAEDPKAADLINRYDKGDKGVLRELASGGHNHSIDLVDELSLDLLNFGGDGLKLPGSLSGSNPNDEMMKELFNMDDNDAWEGPGSYGANSLGSVKPLSVSLKDMQRRSGASGSQGGSGVQFGTPPNDLFDFDFFGETAVNGSGSQSGSYSGFNAFGAGGTMEIGMEKDDLVELEELTDSFTRSEDMYRHRNKDRSASTMSLGSVFRDGRRTGHGYGSESASSNPMAIPNKPRTSQNVNIPPSRNNNVNRSRQGGNVVTQIQKSNARGLPPSGRQNYATQKQQQYQQRKTQANQVRSSQPKSNISSNVSIDSQHRLNNQSTHQSDLMASGNENTQVGAYSPNSRRMRIEKFLQKRQHRIWKKRVKYDVRKNFADSRLRVKGRFVKKEDEELLRDFLLMTV</sequence>
<proteinExistence type="predicted"/>
<evidence type="ECO:0000256" key="3">
    <source>
        <dbReference type="SAM" id="MobiDB-lite"/>
    </source>
</evidence>
<feature type="compositionally biased region" description="Polar residues" evidence="3">
    <location>
        <begin position="353"/>
        <end position="400"/>
    </location>
</feature>
<protein>
    <recommendedName>
        <fullName evidence="4">CCT domain-containing protein</fullName>
    </recommendedName>
</protein>
<dbReference type="PROSITE" id="PS51017">
    <property type="entry name" value="CCT"/>
    <property type="match status" value="1"/>
</dbReference>
<feature type="compositionally biased region" description="Low complexity" evidence="3">
    <location>
        <begin position="294"/>
        <end position="316"/>
    </location>
</feature>
<keyword evidence="2" id="KW-0539">Nucleus</keyword>
<feature type="region of interest" description="Disordered" evidence="3">
    <location>
        <begin position="243"/>
        <end position="400"/>
    </location>
</feature>
<dbReference type="AlphaFoldDB" id="A0A7S3PEX2"/>
<comment type="subcellular location">
    <subcellularLocation>
        <location evidence="1">Nucleus</location>
    </subcellularLocation>
</comment>
<evidence type="ECO:0000256" key="2">
    <source>
        <dbReference type="ARBA" id="ARBA00023242"/>
    </source>
</evidence>
<dbReference type="InterPro" id="IPR010402">
    <property type="entry name" value="CCT_domain"/>
</dbReference>
<evidence type="ECO:0000256" key="1">
    <source>
        <dbReference type="ARBA" id="ARBA00004123"/>
    </source>
</evidence>
<dbReference type="PANTHER" id="PTHR31319">
    <property type="entry name" value="ZINC FINGER PROTEIN CONSTANS-LIKE 4"/>
    <property type="match status" value="1"/>
</dbReference>